<dbReference type="InterPro" id="IPR001998">
    <property type="entry name" value="Xylose_isomerase"/>
</dbReference>
<evidence type="ECO:0000313" key="9">
    <source>
        <dbReference type="Proteomes" id="UP000316968"/>
    </source>
</evidence>
<dbReference type="PANTHER" id="PTHR12110">
    <property type="entry name" value="HYDROXYPYRUVATE ISOMERASE"/>
    <property type="match status" value="1"/>
</dbReference>
<dbReference type="GO" id="GO:0009045">
    <property type="term" value="F:xylose isomerase activity"/>
    <property type="evidence" value="ECO:0007669"/>
    <property type="project" value="InterPro"/>
</dbReference>
<dbReference type="KEGG" id="saca:FFV09_10235"/>
<dbReference type="GO" id="GO:0005975">
    <property type="term" value="P:carbohydrate metabolic process"/>
    <property type="evidence" value="ECO:0007669"/>
    <property type="project" value="InterPro"/>
</dbReference>
<keyword evidence="9" id="KW-1185">Reference proteome</keyword>
<dbReference type="PRINTS" id="PR00688">
    <property type="entry name" value="XYLOSISMRASE"/>
</dbReference>
<protein>
    <recommendedName>
        <fullName evidence="2">Xylose isomerase</fullName>
    </recommendedName>
</protein>
<accession>A0A4Y6UXS5</accession>
<evidence type="ECO:0000256" key="1">
    <source>
        <dbReference type="ARBA" id="ARBA00004496"/>
    </source>
</evidence>
<dbReference type="GO" id="GO:0046872">
    <property type="term" value="F:metal ion binding"/>
    <property type="evidence" value="ECO:0007669"/>
    <property type="project" value="UniProtKB-KW"/>
</dbReference>
<keyword evidence="6" id="KW-0119">Carbohydrate metabolism</keyword>
<dbReference type="RefSeq" id="WP_141447743.1">
    <property type="nucleotide sequence ID" value="NZ_CP041217.1"/>
</dbReference>
<evidence type="ECO:0000256" key="2">
    <source>
        <dbReference type="ARBA" id="ARBA00018232"/>
    </source>
</evidence>
<sequence length="318" mass="36065">MMFSTRLNSFKAQKGLFFPEDQELTTVDLIRRISTVNGLTHIELNYPEHFKKNTPDEVKEAVAGAGLEISGIALRFDDTYLNGEFTNSNEEIRSQAIRVTKEAIEVCQQLGGTTTTIWLANDGFDYSFQLDYEQAWNQTVSALREIASAYPSMNISFEYKPYEPRSFSLVGDIGLSLLLVEEVGLPNVGITLDFCHMLMKKENPAYSVALAARKNRLMGFHLNDGYKDADDGIMLGSVHLMQTLEFIYYAKKYNYTGLIYFDTFPKREDPVAECEQNIRIYQALDALIEKTGMDAIEQLIREKSGVKVQQFLLDAFLA</sequence>
<dbReference type="EMBL" id="CP041217">
    <property type="protein sequence ID" value="QDH21196.1"/>
    <property type="molecule type" value="Genomic_DNA"/>
</dbReference>
<evidence type="ECO:0000259" key="7">
    <source>
        <dbReference type="Pfam" id="PF01261"/>
    </source>
</evidence>
<evidence type="ECO:0000313" key="8">
    <source>
        <dbReference type="EMBL" id="QDH21196.1"/>
    </source>
</evidence>
<evidence type="ECO:0000256" key="6">
    <source>
        <dbReference type="ARBA" id="ARBA00023277"/>
    </source>
</evidence>
<comment type="subcellular location">
    <subcellularLocation>
        <location evidence="1">Cytoplasm</location>
    </subcellularLocation>
</comment>
<name>A0A4Y6UXS5_SACBS</name>
<dbReference type="AlphaFoldDB" id="A0A4Y6UXS5"/>
<dbReference type="Proteomes" id="UP000316968">
    <property type="component" value="Chromosome"/>
</dbReference>
<evidence type="ECO:0000256" key="3">
    <source>
        <dbReference type="ARBA" id="ARBA00022490"/>
    </source>
</evidence>
<dbReference type="InterPro" id="IPR036237">
    <property type="entry name" value="Xyl_isomerase-like_sf"/>
</dbReference>
<evidence type="ECO:0000256" key="4">
    <source>
        <dbReference type="ARBA" id="ARBA00022723"/>
    </source>
</evidence>
<reference evidence="8 9" key="1">
    <citation type="submission" date="2019-06" db="EMBL/GenBank/DDBJ databases">
        <title>Saccharibacillus brassicae sp. nov., an endophytic bacterium isolated from Chinese cabbage seeds (Brassica pekinensis).</title>
        <authorList>
            <person name="Jiang L."/>
            <person name="Lee J."/>
            <person name="Kim S.W."/>
        </authorList>
    </citation>
    <scope>NUCLEOTIDE SEQUENCE [LARGE SCALE GENOMIC DNA]</scope>
    <source>
        <strain evidence="9">KCTC 43072 / ATSA2</strain>
    </source>
</reference>
<organism evidence="8 9">
    <name type="scientific">Saccharibacillus brassicae</name>
    <dbReference type="NCBI Taxonomy" id="2583377"/>
    <lineage>
        <taxon>Bacteria</taxon>
        <taxon>Bacillati</taxon>
        <taxon>Bacillota</taxon>
        <taxon>Bacilli</taxon>
        <taxon>Bacillales</taxon>
        <taxon>Paenibacillaceae</taxon>
        <taxon>Saccharibacillus</taxon>
    </lineage>
</organism>
<dbReference type="InterPro" id="IPR013022">
    <property type="entry name" value="Xyl_isomerase-like_TIM-brl"/>
</dbReference>
<proteinExistence type="predicted"/>
<dbReference type="InterPro" id="IPR050312">
    <property type="entry name" value="IolE/XylAMocC-like"/>
</dbReference>
<dbReference type="Gene3D" id="3.20.20.150">
    <property type="entry name" value="Divalent-metal-dependent TIM barrel enzymes"/>
    <property type="match status" value="1"/>
</dbReference>
<evidence type="ECO:0000256" key="5">
    <source>
        <dbReference type="ARBA" id="ARBA00023235"/>
    </source>
</evidence>
<feature type="domain" description="Xylose isomerase-like TIM barrel" evidence="7">
    <location>
        <begin position="38"/>
        <end position="275"/>
    </location>
</feature>
<keyword evidence="3" id="KW-0963">Cytoplasm</keyword>
<keyword evidence="5 8" id="KW-0413">Isomerase</keyword>
<keyword evidence="4" id="KW-0479">Metal-binding</keyword>
<dbReference type="OrthoDB" id="9801426at2"/>
<dbReference type="Pfam" id="PF01261">
    <property type="entry name" value="AP_endonuc_2"/>
    <property type="match status" value="1"/>
</dbReference>
<dbReference type="PANTHER" id="PTHR12110:SF41">
    <property type="entry name" value="INOSOSE DEHYDRATASE"/>
    <property type="match status" value="1"/>
</dbReference>
<gene>
    <name evidence="8" type="ORF">FFV09_10235</name>
</gene>
<dbReference type="SUPFAM" id="SSF51658">
    <property type="entry name" value="Xylose isomerase-like"/>
    <property type="match status" value="1"/>
</dbReference>